<sequence length="135" mass="15304">MNTVMMTPLMVPPVYPQPQKRCHLYDVARCPVHTFAPVLNSGKADNGDVSPAPTLPEPGLSDTVLRPGEAMPGRSALALQRQAEAQEKLIREAETALASQSVSTYRRWYARWRRRGVRVNDLLDMTWVWRQRCSE</sequence>
<name>A0ABY4RGQ9_9GAMM</name>
<organism evidence="1 2">
    <name type="scientific">Mixta hanseatica</name>
    <dbReference type="NCBI Taxonomy" id="2872648"/>
    <lineage>
        <taxon>Bacteria</taxon>
        <taxon>Pseudomonadati</taxon>
        <taxon>Pseudomonadota</taxon>
        <taxon>Gammaproteobacteria</taxon>
        <taxon>Enterobacterales</taxon>
        <taxon>Erwiniaceae</taxon>
        <taxon>Mixta</taxon>
    </lineage>
</organism>
<reference evidence="1" key="1">
    <citation type="submission" date="2021-09" db="EMBL/GenBank/DDBJ databases">
        <title>First case of bloodstream infection caused by Mixta hanseatica sp. nov., a member of the Erwiniaceae family.</title>
        <authorList>
            <person name="Both A."/>
            <person name="Huang J."/>
            <person name="Wenzel P."/>
            <person name="Aepfelbacher M."/>
            <person name="Rohde H."/>
            <person name="Christner M."/>
            <person name="Hentschke M."/>
        </authorList>
    </citation>
    <scope>NUCLEOTIDE SEQUENCE</scope>
    <source>
        <strain evidence="1">X22927</strain>
        <plasmid evidence="1">pX22927_1</plasmid>
    </source>
</reference>
<keyword evidence="2" id="KW-1185">Reference proteome</keyword>
<proteinExistence type="predicted"/>
<dbReference type="EMBL" id="CP082905">
    <property type="protein sequence ID" value="UQY46285.1"/>
    <property type="molecule type" value="Genomic_DNA"/>
</dbReference>
<dbReference type="RefSeq" id="WP_249894801.1">
    <property type="nucleotide sequence ID" value="NZ_CP082905.1"/>
</dbReference>
<keyword evidence="1" id="KW-0614">Plasmid</keyword>
<evidence type="ECO:0000313" key="1">
    <source>
        <dbReference type="EMBL" id="UQY46285.1"/>
    </source>
</evidence>
<protein>
    <recommendedName>
        <fullName evidence="3">Integrase</fullName>
    </recommendedName>
</protein>
<evidence type="ECO:0000313" key="2">
    <source>
        <dbReference type="Proteomes" id="UP001056635"/>
    </source>
</evidence>
<gene>
    <name evidence="1" type="ORF">K6958_20340</name>
</gene>
<geneLocation type="plasmid" evidence="1 2">
    <name>pX22927_1</name>
</geneLocation>
<dbReference type="Proteomes" id="UP001056635">
    <property type="component" value="Plasmid pX22927_1"/>
</dbReference>
<evidence type="ECO:0008006" key="3">
    <source>
        <dbReference type="Google" id="ProtNLM"/>
    </source>
</evidence>
<accession>A0ABY4RGQ9</accession>